<dbReference type="InterPro" id="IPR010982">
    <property type="entry name" value="Lambda_DNA-bd_dom_sf"/>
</dbReference>
<dbReference type="Pfam" id="PF21716">
    <property type="entry name" value="dnstrm_HI1420"/>
    <property type="match status" value="1"/>
</dbReference>
<protein>
    <submittedName>
        <fullName evidence="1">Addiction module antidote protein</fullName>
    </submittedName>
</protein>
<accession>A0A9Q4KKD4</accession>
<name>A0A9Q4KKD4_9BACT</name>
<organism evidence="1 2">
    <name type="scientific">Campylobacter ureolyticus</name>
    <dbReference type="NCBI Taxonomy" id="827"/>
    <lineage>
        <taxon>Bacteria</taxon>
        <taxon>Pseudomonadati</taxon>
        <taxon>Campylobacterota</taxon>
        <taxon>Epsilonproteobacteria</taxon>
        <taxon>Campylobacterales</taxon>
        <taxon>Campylobacteraceae</taxon>
        <taxon>Campylobacter</taxon>
    </lineage>
</organism>
<dbReference type="PANTHER" id="PTHR40275:SF1">
    <property type="entry name" value="SSL7038 PROTEIN"/>
    <property type="match status" value="1"/>
</dbReference>
<evidence type="ECO:0000313" key="1">
    <source>
        <dbReference type="EMBL" id="MCZ6159209.1"/>
    </source>
</evidence>
<dbReference type="PANTHER" id="PTHR40275">
    <property type="entry name" value="SSL7038 PROTEIN"/>
    <property type="match status" value="1"/>
</dbReference>
<dbReference type="Proteomes" id="UP001075225">
    <property type="component" value="Unassembled WGS sequence"/>
</dbReference>
<reference evidence="1" key="1">
    <citation type="submission" date="2022-12" db="EMBL/GenBank/DDBJ databases">
        <title>Species Delineation and Comparative Genomics within the Campylobacter ureolyticus Complex.</title>
        <authorList>
            <person name="Maki J."/>
            <person name="Howard M."/>
            <person name="Connelly S."/>
            <person name="Hardy D.J."/>
            <person name="Cameron A."/>
        </authorList>
    </citation>
    <scope>NUCLEOTIDE SEQUENCE</scope>
    <source>
        <strain evidence="1">URMC_787</strain>
    </source>
</reference>
<comment type="caution">
    <text evidence="1">The sequence shown here is derived from an EMBL/GenBank/DDBJ whole genome shotgun (WGS) entry which is preliminary data.</text>
</comment>
<dbReference type="InterPro" id="IPR014057">
    <property type="entry name" value="HI1420"/>
</dbReference>
<dbReference type="EMBL" id="JAPXGO010000001">
    <property type="protein sequence ID" value="MCZ6159209.1"/>
    <property type="molecule type" value="Genomic_DNA"/>
</dbReference>
<dbReference type="GO" id="GO:0003677">
    <property type="term" value="F:DNA binding"/>
    <property type="evidence" value="ECO:0007669"/>
    <property type="project" value="InterPro"/>
</dbReference>
<evidence type="ECO:0000313" key="2">
    <source>
        <dbReference type="Proteomes" id="UP001075225"/>
    </source>
</evidence>
<dbReference type="NCBIfam" id="TIGR02684">
    <property type="entry name" value="dnstrm_HI1420"/>
    <property type="match status" value="1"/>
</dbReference>
<dbReference type="RefSeq" id="WP_269483762.1">
    <property type="nucleotide sequence ID" value="NZ_JAPXGK010000003.1"/>
</dbReference>
<dbReference type="AlphaFoldDB" id="A0A9Q4KKD4"/>
<gene>
    <name evidence="1" type="ORF">O6B32_01760</name>
</gene>
<dbReference type="SUPFAM" id="SSF47413">
    <property type="entry name" value="lambda repressor-like DNA-binding domains"/>
    <property type="match status" value="1"/>
</dbReference>
<proteinExistence type="predicted"/>
<sequence>MTELKEFDLTDFLTDEKIKKEYLNQVIENGDLEELKKALFYISKSYGIENIAKKANLNRESFYKIFKPNSKPRFESIFKIINALGYSIKFA</sequence>